<gene>
    <name evidence="2" type="ORF">RMCB_4910</name>
</gene>
<dbReference type="InterPro" id="IPR036927">
    <property type="entry name" value="Cyt_c_oxase-like_su1_sf"/>
</dbReference>
<protein>
    <submittedName>
        <fullName evidence="2">Uncharacterized protein</fullName>
    </submittedName>
</protein>
<feature type="transmembrane region" description="Helical" evidence="1">
    <location>
        <begin position="63"/>
        <end position="85"/>
    </location>
</feature>
<reference evidence="3" key="1">
    <citation type="journal article" date="2016" name="Genome Announc.">
        <title>Draft Genome Sequences of Five Rapidly Growing Mycobacterium Species, M. thermoresistibile, M. fortuitum subsp. acetamidolyticum, M. canariasense, M. brisbanense, and M. novocastrense.</title>
        <authorList>
            <person name="Katahira K."/>
            <person name="Ogura Y."/>
            <person name="Gotoh Y."/>
            <person name="Hayashi T."/>
        </authorList>
    </citation>
    <scope>NUCLEOTIDE SEQUENCE [LARGE SCALE GENOMIC DNA]</scope>
    <source>
        <strain evidence="3">JCM15654</strain>
    </source>
</reference>
<comment type="caution">
    <text evidence="2">The sequence shown here is derived from an EMBL/GenBank/DDBJ whole genome shotgun (WGS) entry which is preliminary data.</text>
</comment>
<dbReference type="STRING" id="146020.RMCB_4910"/>
<proteinExistence type="predicted"/>
<accession>A0A117I6Z7</accession>
<dbReference type="RefSeq" id="WP_234792227.1">
    <property type="nucleotide sequence ID" value="NZ_BCSX01000044.1"/>
</dbReference>
<reference evidence="3" key="2">
    <citation type="submission" date="2016-02" db="EMBL/GenBank/DDBJ databases">
        <title>Draft genome sequence of five rapidly growing Mycobacterium species.</title>
        <authorList>
            <person name="Katahira K."/>
            <person name="Gotou Y."/>
            <person name="Iida K."/>
            <person name="Ogura Y."/>
            <person name="Hayashi T."/>
        </authorList>
    </citation>
    <scope>NUCLEOTIDE SEQUENCE [LARGE SCALE GENOMIC DNA]</scope>
    <source>
        <strain evidence="3">JCM15654</strain>
    </source>
</reference>
<keyword evidence="3" id="KW-1185">Reference proteome</keyword>
<keyword evidence="1" id="KW-0472">Membrane</keyword>
<evidence type="ECO:0000313" key="3">
    <source>
        <dbReference type="Proteomes" id="UP000069620"/>
    </source>
</evidence>
<evidence type="ECO:0000256" key="1">
    <source>
        <dbReference type="SAM" id="Phobius"/>
    </source>
</evidence>
<dbReference type="EMBL" id="BCSX01000044">
    <property type="protein sequence ID" value="GAS90814.1"/>
    <property type="molecule type" value="Genomic_DNA"/>
</dbReference>
<dbReference type="AlphaFoldDB" id="A0A117I6Z7"/>
<feature type="transmembrane region" description="Helical" evidence="1">
    <location>
        <begin position="90"/>
        <end position="111"/>
    </location>
</feature>
<feature type="transmembrane region" description="Helical" evidence="1">
    <location>
        <begin position="123"/>
        <end position="143"/>
    </location>
</feature>
<evidence type="ECO:0000313" key="2">
    <source>
        <dbReference type="EMBL" id="GAS90814.1"/>
    </source>
</evidence>
<feature type="transmembrane region" description="Helical" evidence="1">
    <location>
        <begin position="12"/>
        <end position="31"/>
    </location>
</feature>
<dbReference type="Proteomes" id="UP000069620">
    <property type="component" value="Unassembled WGS sequence"/>
</dbReference>
<name>A0A117I6Z7_9MYCO</name>
<dbReference type="SUPFAM" id="SSF81442">
    <property type="entry name" value="Cytochrome c oxidase subunit I-like"/>
    <property type="match status" value="1"/>
</dbReference>
<keyword evidence="1" id="KW-1133">Transmembrane helix</keyword>
<keyword evidence="1" id="KW-0812">Transmembrane</keyword>
<sequence length="155" mass="16846">MRVARVVGHVSWWVFVVARLMSDWGLATGGMPRRYADYGWSAYEPLTDRPPSGISEHFFNTNVIATVAVAALAATVIAAVVEAILCRRWLLGAGTVLAPVTGAAIILTALYERAGYLGGGQLHLPLLTVFMLVLLGVAVREVWSRGVVPRWFRPT</sequence>
<organism evidence="2 3">
    <name type="scientific">Mycolicibacterium brisbanense</name>
    <dbReference type="NCBI Taxonomy" id="146020"/>
    <lineage>
        <taxon>Bacteria</taxon>
        <taxon>Bacillati</taxon>
        <taxon>Actinomycetota</taxon>
        <taxon>Actinomycetes</taxon>
        <taxon>Mycobacteriales</taxon>
        <taxon>Mycobacteriaceae</taxon>
        <taxon>Mycolicibacterium</taxon>
    </lineage>
</organism>